<evidence type="ECO:0000313" key="3">
    <source>
        <dbReference type="EMBL" id="KAI8033346.1"/>
    </source>
</evidence>
<evidence type="ECO:0000313" key="4">
    <source>
        <dbReference type="Proteomes" id="UP001059596"/>
    </source>
</evidence>
<dbReference type="InterPro" id="IPR000010">
    <property type="entry name" value="Cystatin_dom"/>
</dbReference>
<dbReference type="CDD" id="cd00042">
    <property type="entry name" value="CY"/>
    <property type="match status" value="1"/>
</dbReference>
<proteinExistence type="predicted"/>
<dbReference type="GO" id="GO:0004869">
    <property type="term" value="F:cysteine-type endopeptidase inhibitor activity"/>
    <property type="evidence" value="ECO:0007669"/>
    <property type="project" value="InterPro"/>
</dbReference>
<accession>A0A9P9YAH4</accession>
<comment type="caution">
    <text evidence="3">The sequence shown here is derived from an EMBL/GenBank/DDBJ whole genome shotgun (WGS) entry which is preliminary data.</text>
</comment>
<evidence type="ECO:0000256" key="1">
    <source>
        <dbReference type="SAM" id="SignalP"/>
    </source>
</evidence>
<dbReference type="PANTHER" id="PTHR12319:SF2">
    <property type="entry name" value="CYSTATIN-LIKE PROTEIN-RELATED"/>
    <property type="match status" value="1"/>
</dbReference>
<keyword evidence="1" id="KW-0732">Signal</keyword>
<reference evidence="3" key="1">
    <citation type="journal article" date="2023" name="Genome Biol. Evol.">
        <title>Long-read-based Genome Assembly of Drosophila gunungcola Reveals Fewer Chemosensory Genes in Flower-breeding Species.</title>
        <authorList>
            <person name="Negi A."/>
            <person name="Liao B.Y."/>
            <person name="Yeh S.D."/>
        </authorList>
    </citation>
    <scope>NUCLEOTIDE SEQUENCE</scope>
    <source>
        <strain evidence="3">Sukarami</strain>
    </source>
</reference>
<keyword evidence="4" id="KW-1185">Reference proteome</keyword>
<dbReference type="Proteomes" id="UP001059596">
    <property type="component" value="Unassembled WGS sequence"/>
</dbReference>
<dbReference type="SUPFAM" id="SSF54403">
    <property type="entry name" value="Cystatin/monellin"/>
    <property type="match status" value="1"/>
</dbReference>
<name>A0A9P9YAH4_9MUSC</name>
<gene>
    <name evidence="3" type="ORF">M5D96_013872</name>
</gene>
<feature type="domain" description="Cystatin" evidence="2">
    <location>
        <begin position="48"/>
        <end position="138"/>
    </location>
</feature>
<dbReference type="EMBL" id="JAMKOV010000146">
    <property type="protein sequence ID" value="KAI8033346.1"/>
    <property type="molecule type" value="Genomic_DNA"/>
</dbReference>
<dbReference type="Gene3D" id="3.10.450.10">
    <property type="match status" value="1"/>
</dbReference>
<feature type="signal peptide" evidence="1">
    <location>
        <begin position="1"/>
        <end position="39"/>
    </location>
</feature>
<dbReference type="PANTHER" id="PTHR12319">
    <property type="entry name" value="CYSTATIN-RELATED"/>
    <property type="match status" value="1"/>
</dbReference>
<dbReference type="InterPro" id="IPR046350">
    <property type="entry name" value="Cystatin_sf"/>
</dbReference>
<dbReference type="SMART" id="SM00043">
    <property type="entry name" value="CY"/>
    <property type="match status" value="1"/>
</dbReference>
<organism evidence="3 4">
    <name type="scientific">Drosophila gunungcola</name>
    <name type="common">fruit fly</name>
    <dbReference type="NCBI Taxonomy" id="103775"/>
    <lineage>
        <taxon>Eukaryota</taxon>
        <taxon>Metazoa</taxon>
        <taxon>Ecdysozoa</taxon>
        <taxon>Arthropoda</taxon>
        <taxon>Hexapoda</taxon>
        <taxon>Insecta</taxon>
        <taxon>Pterygota</taxon>
        <taxon>Neoptera</taxon>
        <taxon>Endopterygota</taxon>
        <taxon>Diptera</taxon>
        <taxon>Brachycera</taxon>
        <taxon>Muscomorpha</taxon>
        <taxon>Ephydroidea</taxon>
        <taxon>Drosophilidae</taxon>
        <taxon>Drosophila</taxon>
        <taxon>Sophophora</taxon>
    </lineage>
</organism>
<feature type="chain" id="PRO_5040220318" description="Cystatin domain-containing protein" evidence="1">
    <location>
        <begin position="40"/>
        <end position="149"/>
    </location>
</feature>
<protein>
    <recommendedName>
        <fullName evidence="2">Cystatin domain-containing protein</fullName>
    </recommendedName>
</protein>
<dbReference type="Pfam" id="PF00031">
    <property type="entry name" value="Cystatin"/>
    <property type="match status" value="1"/>
</dbReference>
<sequence length="149" mass="16107">MHSRAIHHFVFAPQATLKQSTMFVAKILLLCTACVLVSATPHGFGGPMIVGGPRTLEGEDLVAAQQTLQSSLTKLASGDGPHYRISRILSASVQVVAGSKHVYSVELIDNKGATKVCDVEIWSRSWLENGIEVIFKCPNEPELVKKHSA</sequence>
<dbReference type="InterPro" id="IPR053128">
    <property type="entry name" value="Cystatin-like"/>
</dbReference>
<dbReference type="AlphaFoldDB" id="A0A9P9YAH4"/>
<evidence type="ECO:0000259" key="2">
    <source>
        <dbReference type="SMART" id="SM00043"/>
    </source>
</evidence>